<dbReference type="EMBL" id="JACRSQ010000007">
    <property type="protein sequence ID" value="MBC8543172.1"/>
    <property type="molecule type" value="Genomic_DNA"/>
</dbReference>
<protein>
    <submittedName>
        <fullName evidence="3">YhfC family intramembrane metalloprotease</fullName>
    </submittedName>
</protein>
<reference evidence="3" key="1">
    <citation type="submission" date="2020-08" db="EMBL/GenBank/DDBJ databases">
        <title>Genome public.</title>
        <authorList>
            <person name="Liu C."/>
            <person name="Sun Q."/>
        </authorList>
    </citation>
    <scope>NUCLEOTIDE SEQUENCE</scope>
    <source>
        <strain evidence="3">NSJ-32</strain>
    </source>
</reference>
<dbReference type="AlphaFoldDB" id="A0A926DSY3"/>
<feature type="transmembrane region" description="Helical" evidence="2">
    <location>
        <begin position="40"/>
        <end position="63"/>
    </location>
</feature>
<feature type="transmembrane region" description="Helical" evidence="2">
    <location>
        <begin position="108"/>
        <end position="128"/>
    </location>
</feature>
<comment type="caution">
    <text evidence="3">The sequence shown here is derived from an EMBL/GenBank/DDBJ whole genome shotgun (WGS) entry which is preliminary data.</text>
</comment>
<evidence type="ECO:0000256" key="2">
    <source>
        <dbReference type="SAM" id="Phobius"/>
    </source>
</evidence>
<keyword evidence="2" id="KW-1133">Transmembrane helix</keyword>
<feature type="compositionally biased region" description="Basic and acidic residues" evidence="1">
    <location>
        <begin position="281"/>
        <end position="294"/>
    </location>
</feature>
<name>A0A926DSY3_9FIRM</name>
<keyword evidence="3" id="KW-0378">Hydrolase</keyword>
<gene>
    <name evidence="3" type="ORF">H8730_06415</name>
</gene>
<keyword evidence="2" id="KW-0812">Transmembrane</keyword>
<keyword evidence="2" id="KW-0472">Membrane</keyword>
<organism evidence="3 4">
    <name type="scientific">Bianquea renquensis</name>
    <dbReference type="NCBI Taxonomy" id="2763661"/>
    <lineage>
        <taxon>Bacteria</taxon>
        <taxon>Bacillati</taxon>
        <taxon>Bacillota</taxon>
        <taxon>Clostridia</taxon>
        <taxon>Eubacteriales</taxon>
        <taxon>Bianqueaceae</taxon>
        <taxon>Bianquea</taxon>
    </lineage>
</organism>
<proteinExistence type="predicted"/>
<keyword evidence="4" id="KW-1185">Reference proteome</keyword>
<feature type="transmembrane region" description="Helical" evidence="2">
    <location>
        <begin position="75"/>
        <end position="96"/>
    </location>
</feature>
<dbReference type="RefSeq" id="WP_177720176.1">
    <property type="nucleotide sequence ID" value="NZ_JACRSQ010000007.1"/>
</dbReference>
<evidence type="ECO:0000313" key="4">
    <source>
        <dbReference type="Proteomes" id="UP000657006"/>
    </source>
</evidence>
<feature type="region of interest" description="Disordered" evidence="1">
    <location>
        <begin position="273"/>
        <end position="312"/>
    </location>
</feature>
<feature type="transmembrane region" description="Helical" evidence="2">
    <location>
        <begin position="203"/>
        <end position="223"/>
    </location>
</feature>
<dbReference type="InterPro" id="IPR011397">
    <property type="entry name" value="YhfC"/>
</dbReference>
<dbReference type="Pfam" id="PF10086">
    <property type="entry name" value="YhfC"/>
    <property type="match status" value="1"/>
</dbReference>
<keyword evidence="3" id="KW-0482">Metalloprotease</keyword>
<accession>A0A926DSY3</accession>
<feature type="compositionally biased region" description="Polar residues" evidence="1">
    <location>
        <begin position="299"/>
        <end position="312"/>
    </location>
</feature>
<sequence length="312" mass="35379">MIETSTIVGLYVAGVLEITIPLFALYFLYRRHRYSISSLFFGILIYFASTKVLIPGITSLIGAFPGALEYLESQFYLLVLILSVITALFQLPIQYLAVRFTRKGKWTIYDTLAMGLAYWLPAIFSNSATMISQGSLSRTVNSGKIEELVTETITIDQVEGLVQQIRSLNFFTVQVQMITQLFMVVINVALVLLVYHSVKRKKIWVLYVGIGINIAYLISVNYVEKWLGYWPSNAVFLIIAAGAVYFIARYMKWYKIQQAQLLQKKKEYKERQRAKAAANMKAKEEAKRLAEEQKCAAAQSETPQAPSSTPED</sequence>
<evidence type="ECO:0000313" key="3">
    <source>
        <dbReference type="EMBL" id="MBC8543172.1"/>
    </source>
</evidence>
<feature type="transmembrane region" description="Helical" evidence="2">
    <location>
        <begin position="177"/>
        <end position="196"/>
    </location>
</feature>
<feature type="transmembrane region" description="Helical" evidence="2">
    <location>
        <begin position="6"/>
        <end position="28"/>
    </location>
</feature>
<dbReference type="Proteomes" id="UP000657006">
    <property type="component" value="Unassembled WGS sequence"/>
</dbReference>
<feature type="transmembrane region" description="Helical" evidence="2">
    <location>
        <begin position="229"/>
        <end position="248"/>
    </location>
</feature>
<dbReference type="GO" id="GO:0008237">
    <property type="term" value="F:metallopeptidase activity"/>
    <property type="evidence" value="ECO:0007669"/>
    <property type="project" value="UniProtKB-KW"/>
</dbReference>
<keyword evidence="3" id="KW-0645">Protease</keyword>
<evidence type="ECO:0000256" key="1">
    <source>
        <dbReference type="SAM" id="MobiDB-lite"/>
    </source>
</evidence>